<protein>
    <submittedName>
        <fullName evidence="1">Uncharacterized protein</fullName>
    </submittedName>
</protein>
<keyword evidence="2" id="KW-1185">Reference proteome</keyword>
<dbReference type="EMBL" id="JABSTQ010009232">
    <property type="protein sequence ID" value="KAG0431359.1"/>
    <property type="molecule type" value="Genomic_DNA"/>
</dbReference>
<evidence type="ECO:0000313" key="2">
    <source>
        <dbReference type="Proteomes" id="UP000805193"/>
    </source>
</evidence>
<comment type="caution">
    <text evidence="1">The sequence shown here is derived from an EMBL/GenBank/DDBJ whole genome shotgun (WGS) entry which is preliminary data.</text>
</comment>
<name>A0AC60QER7_IXOPE</name>
<reference evidence="1 2" key="1">
    <citation type="journal article" date="2020" name="Cell">
        <title>Large-Scale Comparative Analyses of Tick Genomes Elucidate Their Genetic Diversity and Vector Capacities.</title>
        <authorList>
            <consortium name="Tick Genome and Microbiome Consortium (TIGMIC)"/>
            <person name="Jia N."/>
            <person name="Wang J."/>
            <person name="Shi W."/>
            <person name="Du L."/>
            <person name="Sun Y."/>
            <person name="Zhan W."/>
            <person name="Jiang J.F."/>
            <person name="Wang Q."/>
            <person name="Zhang B."/>
            <person name="Ji P."/>
            <person name="Bell-Sakyi L."/>
            <person name="Cui X.M."/>
            <person name="Yuan T.T."/>
            <person name="Jiang B.G."/>
            <person name="Yang W.F."/>
            <person name="Lam T.T."/>
            <person name="Chang Q.C."/>
            <person name="Ding S.J."/>
            <person name="Wang X.J."/>
            <person name="Zhu J.G."/>
            <person name="Ruan X.D."/>
            <person name="Zhao L."/>
            <person name="Wei J.T."/>
            <person name="Ye R.Z."/>
            <person name="Que T.C."/>
            <person name="Du C.H."/>
            <person name="Zhou Y.H."/>
            <person name="Cheng J.X."/>
            <person name="Dai P.F."/>
            <person name="Guo W.B."/>
            <person name="Han X.H."/>
            <person name="Huang E.J."/>
            <person name="Li L.F."/>
            <person name="Wei W."/>
            <person name="Gao Y.C."/>
            <person name="Liu J.Z."/>
            <person name="Shao H.Z."/>
            <person name="Wang X."/>
            <person name="Wang C.C."/>
            <person name="Yang T.C."/>
            <person name="Huo Q.B."/>
            <person name="Li W."/>
            <person name="Chen H.Y."/>
            <person name="Chen S.E."/>
            <person name="Zhou L.G."/>
            <person name="Ni X.B."/>
            <person name="Tian J.H."/>
            <person name="Sheng Y."/>
            <person name="Liu T."/>
            <person name="Pan Y.S."/>
            <person name="Xia L.Y."/>
            <person name="Li J."/>
            <person name="Zhao F."/>
            <person name="Cao W.C."/>
        </authorList>
    </citation>
    <scope>NUCLEOTIDE SEQUENCE [LARGE SCALE GENOMIC DNA]</scope>
    <source>
        <strain evidence="1">Iper-2018</strain>
    </source>
</reference>
<proteinExistence type="predicted"/>
<organism evidence="1 2">
    <name type="scientific">Ixodes persulcatus</name>
    <name type="common">Taiga tick</name>
    <dbReference type="NCBI Taxonomy" id="34615"/>
    <lineage>
        <taxon>Eukaryota</taxon>
        <taxon>Metazoa</taxon>
        <taxon>Ecdysozoa</taxon>
        <taxon>Arthropoda</taxon>
        <taxon>Chelicerata</taxon>
        <taxon>Arachnida</taxon>
        <taxon>Acari</taxon>
        <taxon>Parasitiformes</taxon>
        <taxon>Ixodida</taxon>
        <taxon>Ixodoidea</taxon>
        <taxon>Ixodidae</taxon>
        <taxon>Ixodinae</taxon>
        <taxon>Ixodes</taxon>
    </lineage>
</organism>
<evidence type="ECO:0000313" key="1">
    <source>
        <dbReference type="EMBL" id="KAG0431359.1"/>
    </source>
</evidence>
<gene>
    <name evidence="1" type="ORF">HPB47_021849</name>
</gene>
<accession>A0AC60QER7</accession>
<dbReference type="Proteomes" id="UP000805193">
    <property type="component" value="Unassembled WGS sequence"/>
</dbReference>
<sequence>MLTRDGFMCGHGGHGEAINSMWLTMIFVQALPCLLGAAPTINVAEIPAFQVPASDSHRSDYGSHRQQPSVIVFTTPPASSGSVTSSFAASIKEHPQDFFTSGHGEAINSMWLTMIFVQNRMCYCGAPTPSQEA</sequence>